<reference evidence="1" key="1">
    <citation type="journal article" date="2014" name="Nat. Commun.">
        <title>The tobacco genome sequence and its comparison with those of tomato and potato.</title>
        <authorList>
            <person name="Sierro N."/>
            <person name="Battey J.N."/>
            <person name="Ouadi S."/>
            <person name="Bakaher N."/>
            <person name="Bovet L."/>
            <person name="Willig A."/>
            <person name="Goepfert S."/>
            <person name="Peitsch M.C."/>
            <person name="Ivanov N.V."/>
        </authorList>
    </citation>
    <scope>NUCLEOTIDE SEQUENCE [LARGE SCALE GENOMIC DNA]</scope>
</reference>
<dbReference type="RefSeq" id="XP_075076649.1">
    <property type="nucleotide sequence ID" value="XM_075220548.1"/>
</dbReference>
<gene>
    <name evidence="2" type="primary">LOC142163277</name>
</gene>
<evidence type="ECO:0000313" key="1">
    <source>
        <dbReference type="Proteomes" id="UP000790787"/>
    </source>
</evidence>
<dbReference type="Proteomes" id="UP000790787">
    <property type="component" value="Chromosome 8"/>
</dbReference>
<organism evidence="1 2">
    <name type="scientific">Nicotiana tabacum</name>
    <name type="common">Common tobacco</name>
    <dbReference type="NCBI Taxonomy" id="4097"/>
    <lineage>
        <taxon>Eukaryota</taxon>
        <taxon>Viridiplantae</taxon>
        <taxon>Streptophyta</taxon>
        <taxon>Embryophyta</taxon>
        <taxon>Tracheophyta</taxon>
        <taxon>Spermatophyta</taxon>
        <taxon>Magnoliopsida</taxon>
        <taxon>eudicotyledons</taxon>
        <taxon>Gunneridae</taxon>
        <taxon>Pentapetalae</taxon>
        <taxon>asterids</taxon>
        <taxon>lamiids</taxon>
        <taxon>Solanales</taxon>
        <taxon>Solanaceae</taxon>
        <taxon>Nicotianoideae</taxon>
        <taxon>Nicotianeae</taxon>
        <taxon>Nicotiana</taxon>
    </lineage>
</organism>
<name>A0AC58RV89_TOBAC</name>
<sequence>MSSVAQELRKGIVYSSNAQKVWEAFKERFDKVNATKVYHMNREIGSLTQGISSISIYYSRLNDLWAEFESMIPFPGSDCEESQRLSGNLGTQSGILGSSPMDGESSAMISINASNTRPRRNGNVQCDYCHMKGHTKENCDKLIGYPTGPKFNNNSRRRGGYNGAPAMAHNTNVKAQEEMYTAGTKGIGQTGGLASAPIFTHDQYQQILMLLDKNKGSDVIEMANMAESTANETANMAGKSILTMDLLSGKVKEIGSEKNGLYILNPYTPSAAHVSKCYRLYDIEFGNFFVNRDVVFKEHIFPFKFPISHFLPSKASPPSPFHPGPSLNPIPIPSLDSVSSIESSPSLVSPAPSLPTISPDTMPTSPTPSPTSATPVTTTPDQPRRLGSVTRPSIWLTGYVHPPLPTTSSSSSYPIQQFVSYSHLPSHFRSFLASFSSDTEPSSFSQASKDVRWVKAMQLEIEALEQNYSWEVVDLPSGKIPVGCKWVYKIKYNADGSVERFKARLVAKGYTQQEGLDFHDTFSPVAKLTTVRTVVVAAALKGWLIFQMDVHNAFLNGDLEEEVDMSLPQGFSSQREHKVYRLLKSLCGLKQASREWNLKLTQALKESSFTQSKHDYSLFTKTDKYKIVLVLVYVDDLLVIGNDLEEIQNAKAALHQKFKLKDLGELRYFLGIEFARSKEGILMSQRKYTLEMISDVGLAGSKPKDTPMEQNMKLNKYRI</sequence>
<proteinExistence type="predicted"/>
<keyword evidence="1" id="KW-1185">Reference proteome</keyword>
<protein>
    <submittedName>
        <fullName evidence="2">Uncharacterized protein LOC142163277</fullName>
    </submittedName>
</protein>
<evidence type="ECO:0000313" key="2">
    <source>
        <dbReference type="RefSeq" id="XP_075076649.1"/>
    </source>
</evidence>
<accession>A0AC58RV89</accession>
<reference evidence="2" key="2">
    <citation type="submission" date="2025-08" db="UniProtKB">
        <authorList>
            <consortium name="RefSeq"/>
        </authorList>
    </citation>
    <scope>IDENTIFICATION</scope>
    <source>
        <tissue evidence="2">Leaf</tissue>
    </source>
</reference>